<evidence type="ECO:0000313" key="9">
    <source>
        <dbReference type="Proteomes" id="UP000245591"/>
    </source>
</evidence>
<evidence type="ECO:0000256" key="3">
    <source>
        <dbReference type="ARBA" id="ARBA00022722"/>
    </source>
</evidence>
<comment type="caution">
    <text evidence="8">The sequence shown here is derived from an EMBL/GenBank/DDBJ whole genome shotgun (WGS) entry which is preliminary data.</text>
</comment>
<dbReference type="InterPro" id="IPR020549">
    <property type="entry name" value="YbeY_CS"/>
</dbReference>
<name>A0A2U1J1D1_SMIAN</name>
<evidence type="ECO:0000256" key="2">
    <source>
        <dbReference type="ARBA" id="ARBA00010875"/>
    </source>
</evidence>
<evidence type="ECO:0000256" key="4">
    <source>
        <dbReference type="ARBA" id="ARBA00022723"/>
    </source>
</evidence>
<dbReference type="Pfam" id="PF02130">
    <property type="entry name" value="YbeY"/>
    <property type="match status" value="1"/>
</dbReference>
<sequence>MIRVLNKQKNIWIPIRLLKHELFLAKKAAGFEDWDLGIYIVNNEQISHINSSYRNQNKSTDILSFPFHDLEENSKLSSDQNIPEEEKNLGDLILSVEYANSYCNQNNKNLIEWTRVLLVHSICHLMGYDHENDLDYEEMHDKECRLLEKIQKLETPIKKKLEKKNYSSLFPKI</sequence>
<keyword evidence="6" id="KW-0378">Hydrolase</keyword>
<protein>
    <submittedName>
        <fullName evidence="8">Uncharacterized protein</fullName>
    </submittedName>
</protein>
<dbReference type="PANTHER" id="PTHR46986">
    <property type="entry name" value="ENDORIBONUCLEASE YBEY, CHLOROPLASTIC"/>
    <property type="match status" value="1"/>
</dbReference>
<dbReference type="GO" id="GO:0006364">
    <property type="term" value="P:rRNA processing"/>
    <property type="evidence" value="ECO:0007669"/>
    <property type="project" value="InterPro"/>
</dbReference>
<dbReference type="SUPFAM" id="SSF55486">
    <property type="entry name" value="Metalloproteases ('zincins'), catalytic domain"/>
    <property type="match status" value="1"/>
</dbReference>
<dbReference type="InterPro" id="IPR002036">
    <property type="entry name" value="YbeY"/>
</dbReference>
<dbReference type="PANTHER" id="PTHR46986:SF1">
    <property type="entry name" value="ENDORIBONUCLEASE YBEY, CHLOROPLASTIC"/>
    <property type="match status" value="1"/>
</dbReference>
<evidence type="ECO:0000256" key="5">
    <source>
        <dbReference type="ARBA" id="ARBA00022759"/>
    </source>
</evidence>
<keyword evidence="3" id="KW-0540">Nuclease</keyword>
<dbReference type="HAMAP" id="MF_00009">
    <property type="entry name" value="Endoribonucl_YbeY"/>
    <property type="match status" value="1"/>
</dbReference>
<dbReference type="NCBIfam" id="TIGR00043">
    <property type="entry name" value="rRNA maturation RNase YbeY"/>
    <property type="match status" value="1"/>
</dbReference>
<proteinExistence type="inferred from homology"/>
<gene>
    <name evidence="8" type="ORF">BB558_005123</name>
</gene>
<dbReference type="GO" id="GO:0004222">
    <property type="term" value="F:metalloendopeptidase activity"/>
    <property type="evidence" value="ECO:0007669"/>
    <property type="project" value="InterPro"/>
</dbReference>
<evidence type="ECO:0000256" key="6">
    <source>
        <dbReference type="ARBA" id="ARBA00022801"/>
    </source>
</evidence>
<dbReference type="PROSITE" id="PS01306">
    <property type="entry name" value="UPF0054"/>
    <property type="match status" value="1"/>
</dbReference>
<evidence type="ECO:0000313" key="8">
    <source>
        <dbReference type="EMBL" id="PVZ98869.1"/>
    </source>
</evidence>
<comment type="cofactor">
    <cofactor evidence="1">
        <name>Zn(2+)</name>
        <dbReference type="ChEBI" id="CHEBI:29105"/>
    </cofactor>
</comment>
<keyword evidence="4" id="KW-0479">Metal-binding</keyword>
<reference evidence="8 9" key="1">
    <citation type="journal article" date="2018" name="MBio">
        <title>Comparative Genomics Reveals the Core Gene Toolbox for the Fungus-Insect Symbiosis.</title>
        <authorList>
            <person name="Wang Y."/>
            <person name="Stata M."/>
            <person name="Wang W."/>
            <person name="Stajich J.E."/>
            <person name="White M.M."/>
            <person name="Moncalvo J.M."/>
        </authorList>
    </citation>
    <scope>NUCLEOTIDE SEQUENCE [LARGE SCALE GENOMIC DNA]</scope>
    <source>
        <strain evidence="8 9">AUS-126-30</strain>
    </source>
</reference>
<keyword evidence="5" id="KW-0255">Endonuclease</keyword>
<dbReference type="GO" id="GO:0046872">
    <property type="term" value="F:metal ion binding"/>
    <property type="evidence" value="ECO:0007669"/>
    <property type="project" value="UniProtKB-KW"/>
</dbReference>
<evidence type="ECO:0000256" key="7">
    <source>
        <dbReference type="ARBA" id="ARBA00022833"/>
    </source>
</evidence>
<dbReference type="InterPro" id="IPR023091">
    <property type="entry name" value="MetalPrtase_cat_dom_sf_prd"/>
</dbReference>
<accession>A0A2U1J1D1</accession>
<dbReference type="AlphaFoldDB" id="A0A2U1J1D1"/>
<keyword evidence="7" id="KW-0862">Zinc</keyword>
<dbReference type="GO" id="GO:0004519">
    <property type="term" value="F:endonuclease activity"/>
    <property type="evidence" value="ECO:0007669"/>
    <property type="project" value="UniProtKB-KW"/>
</dbReference>
<evidence type="ECO:0000256" key="1">
    <source>
        <dbReference type="ARBA" id="ARBA00001947"/>
    </source>
</evidence>
<dbReference type="EMBL" id="MBFU01000501">
    <property type="protein sequence ID" value="PVZ98869.1"/>
    <property type="molecule type" value="Genomic_DNA"/>
</dbReference>
<dbReference type="Gene3D" id="3.40.390.30">
    <property type="entry name" value="Metalloproteases ('zincins'), catalytic domain"/>
    <property type="match status" value="1"/>
</dbReference>
<keyword evidence="9" id="KW-1185">Reference proteome</keyword>
<comment type="similarity">
    <text evidence="2">Belongs to the endoribonuclease YbeY family.</text>
</comment>
<organism evidence="8 9">
    <name type="scientific">Smittium angustum</name>
    <dbReference type="NCBI Taxonomy" id="133377"/>
    <lineage>
        <taxon>Eukaryota</taxon>
        <taxon>Fungi</taxon>
        <taxon>Fungi incertae sedis</taxon>
        <taxon>Zoopagomycota</taxon>
        <taxon>Kickxellomycotina</taxon>
        <taxon>Harpellomycetes</taxon>
        <taxon>Harpellales</taxon>
        <taxon>Legeriomycetaceae</taxon>
        <taxon>Smittium</taxon>
    </lineage>
</organism>
<dbReference type="Proteomes" id="UP000245591">
    <property type="component" value="Unassembled WGS sequence"/>
</dbReference>